<sequence length="551" mass="65366">MYIFLLLLIPNIFLYIMDRDLDAFLLSVVLLVWFYSVVKNSKYLVFLFPLLFFIPFILFYILIYKASINEQILSIIFETNTQEAINFLGYNLLIYVFGLFLWLFIICVIFYKNHKKPLVWMHRSRYWVLLLFSIYMCISFLLNQKVSSEINGNFHTHAFLVEERNIFLQEIKKTYPFGLFLVFSDFLVEQDKINKDFDRKKFFKFNAKLKNNNSNKIIVLVIGESSRRQNWELNGYSRETNKKLKYQDNLINLSDMVSVSNATRSSIPIMLTRKPAEKVFSYDFPERSIISVFNEVNFKTYWLSTQQKFGTFDTSTSVYAKEANNIYFLNKANYNNKGDLDGVLIPKFKEIISNNEKNKFIIVHTLGSHYNYLHRYSDDYDLFKPSLRDIEKYSLQEQKYKNEMLNSYDNSIAYTDYVLNELIELLKLKENTESFLFFSSDHGEDLYIDGCGKSGHGNETHFNFEISSFIWYSNMFKQNNVEKTKNIDINHNKKINQTAIFPTLVDAANIEIPKYSLNKSLLRNFEQYPRFIMGKENYDLYKKDGKCLVIK</sequence>
<name>A0A1E8E3I8_9GAMM</name>
<accession>A0A1E8E3I8</accession>
<evidence type="ECO:0000313" key="9">
    <source>
        <dbReference type="EMBL" id="OFE44180.1"/>
    </source>
</evidence>
<dbReference type="GO" id="GO:0009244">
    <property type="term" value="P:lipopolysaccharide core region biosynthetic process"/>
    <property type="evidence" value="ECO:0007669"/>
    <property type="project" value="TreeGrafter"/>
</dbReference>
<feature type="domain" description="Sulfatase N-terminal" evidence="8">
    <location>
        <begin position="217"/>
        <end position="510"/>
    </location>
</feature>
<dbReference type="InterPro" id="IPR040423">
    <property type="entry name" value="PEA_transferase"/>
</dbReference>
<protein>
    <recommendedName>
        <fullName evidence="8">Sulfatase N-terminal domain-containing protein</fullName>
    </recommendedName>
</protein>
<dbReference type="Pfam" id="PF00884">
    <property type="entry name" value="Sulfatase"/>
    <property type="match status" value="1"/>
</dbReference>
<dbReference type="GO" id="GO:0005886">
    <property type="term" value="C:plasma membrane"/>
    <property type="evidence" value="ECO:0007669"/>
    <property type="project" value="UniProtKB-SubCell"/>
</dbReference>
<evidence type="ECO:0000256" key="6">
    <source>
        <dbReference type="ARBA" id="ARBA00023136"/>
    </source>
</evidence>
<evidence type="ECO:0000259" key="8">
    <source>
        <dbReference type="Pfam" id="PF00884"/>
    </source>
</evidence>
<dbReference type="EMBL" id="MKQS01000005">
    <property type="protein sequence ID" value="OFE44180.1"/>
    <property type="molecule type" value="Genomic_DNA"/>
</dbReference>
<evidence type="ECO:0000256" key="7">
    <source>
        <dbReference type="SAM" id="Phobius"/>
    </source>
</evidence>
<evidence type="ECO:0000256" key="1">
    <source>
        <dbReference type="ARBA" id="ARBA00004651"/>
    </source>
</evidence>
<dbReference type="GO" id="GO:0016776">
    <property type="term" value="F:phosphotransferase activity, phosphate group as acceptor"/>
    <property type="evidence" value="ECO:0007669"/>
    <property type="project" value="TreeGrafter"/>
</dbReference>
<dbReference type="STRING" id="202956.BJN41_02815"/>
<feature type="transmembrane region" description="Helical" evidence="7">
    <location>
        <begin position="124"/>
        <end position="142"/>
    </location>
</feature>
<proteinExistence type="predicted"/>
<feature type="transmembrane region" description="Helical" evidence="7">
    <location>
        <begin position="92"/>
        <end position="112"/>
    </location>
</feature>
<keyword evidence="3" id="KW-0808">Transferase</keyword>
<evidence type="ECO:0000256" key="5">
    <source>
        <dbReference type="ARBA" id="ARBA00022989"/>
    </source>
</evidence>
<dbReference type="SUPFAM" id="SSF53649">
    <property type="entry name" value="Alkaline phosphatase-like"/>
    <property type="match status" value="1"/>
</dbReference>
<evidence type="ECO:0000313" key="10">
    <source>
        <dbReference type="Proteomes" id="UP000186931"/>
    </source>
</evidence>
<comment type="subcellular location">
    <subcellularLocation>
        <location evidence="1">Cell membrane</location>
        <topology evidence="1">Multi-pass membrane protein</topology>
    </subcellularLocation>
</comment>
<dbReference type="Proteomes" id="UP000186931">
    <property type="component" value="Unassembled WGS sequence"/>
</dbReference>
<dbReference type="PANTHER" id="PTHR30443">
    <property type="entry name" value="INNER MEMBRANE PROTEIN"/>
    <property type="match status" value="1"/>
</dbReference>
<keyword evidence="5 7" id="KW-1133">Transmembrane helix</keyword>
<evidence type="ECO:0000256" key="2">
    <source>
        <dbReference type="ARBA" id="ARBA00022475"/>
    </source>
</evidence>
<feature type="transmembrane region" description="Helical" evidence="7">
    <location>
        <begin position="12"/>
        <end position="36"/>
    </location>
</feature>
<dbReference type="AlphaFoldDB" id="A0A1E8E3I8"/>
<keyword evidence="6 7" id="KW-0472">Membrane</keyword>
<dbReference type="InterPro" id="IPR017850">
    <property type="entry name" value="Alkaline_phosphatase_core_sf"/>
</dbReference>
<keyword evidence="2" id="KW-1003">Cell membrane</keyword>
<dbReference type="InterPro" id="IPR000917">
    <property type="entry name" value="Sulfatase_N"/>
</dbReference>
<keyword evidence="4 7" id="KW-0812">Transmembrane</keyword>
<gene>
    <name evidence="9" type="ORF">BJN41_02815</name>
</gene>
<evidence type="ECO:0000256" key="4">
    <source>
        <dbReference type="ARBA" id="ARBA00022692"/>
    </source>
</evidence>
<dbReference type="InterPro" id="IPR058130">
    <property type="entry name" value="PEA_transf_C"/>
</dbReference>
<feature type="transmembrane region" description="Helical" evidence="7">
    <location>
        <begin position="43"/>
        <end position="63"/>
    </location>
</feature>
<organism evidence="9 10">
    <name type="scientific">Acinetobacter towneri</name>
    <dbReference type="NCBI Taxonomy" id="202956"/>
    <lineage>
        <taxon>Bacteria</taxon>
        <taxon>Pseudomonadati</taxon>
        <taxon>Pseudomonadota</taxon>
        <taxon>Gammaproteobacteria</taxon>
        <taxon>Moraxellales</taxon>
        <taxon>Moraxellaceae</taxon>
        <taxon>Acinetobacter</taxon>
    </lineage>
</organism>
<comment type="caution">
    <text evidence="9">The sequence shown here is derived from an EMBL/GenBank/DDBJ whole genome shotgun (WGS) entry which is preliminary data.</text>
</comment>
<dbReference type="CDD" id="cd16017">
    <property type="entry name" value="LptA"/>
    <property type="match status" value="1"/>
</dbReference>
<dbReference type="PANTHER" id="PTHR30443:SF0">
    <property type="entry name" value="PHOSPHOETHANOLAMINE TRANSFERASE EPTA"/>
    <property type="match status" value="1"/>
</dbReference>
<reference evidence="9 10" key="1">
    <citation type="submission" date="2016-10" db="EMBL/GenBank/DDBJ databases">
        <title>Genome of airborne Acinetobacter sp. 5-2Ac02 in the hospital environment: Species near to Acinetobacter towneri.</title>
        <authorList>
            <person name="Barbosa B."/>
            <person name="Fernandez-Garcia L."/>
            <person name="Gato E."/>
            <person name="Leao R."/>
            <person name="Albano R."/>
            <person name="Fernandez B."/>
            <person name="Fernandez-Cuenca F."/>
            <person name="Marques E."/>
            <person name="Tomas M."/>
        </authorList>
    </citation>
    <scope>NUCLEOTIDE SEQUENCE [LARGE SCALE GENOMIC DNA]</scope>
    <source>
        <strain evidence="9 10">5-2Ac02</strain>
    </source>
</reference>
<evidence type="ECO:0000256" key="3">
    <source>
        <dbReference type="ARBA" id="ARBA00022679"/>
    </source>
</evidence>
<dbReference type="Gene3D" id="3.40.720.10">
    <property type="entry name" value="Alkaline Phosphatase, subunit A"/>
    <property type="match status" value="1"/>
</dbReference>